<feature type="non-terminal residue" evidence="2">
    <location>
        <position position="115"/>
    </location>
</feature>
<gene>
    <name evidence="2" type="ORF">EGW08_013942</name>
</gene>
<dbReference type="EMBL" id="RQTK01000519">
    <property type="protein sequence ID" value="RUS78307.1"/>
    <property type="molecule type" value="Genomic_DNA"/>
</dbReference>
<organism evidence="2 3">
    <name type="scientific">Elysia chlorotica</name>
    <name type="common">Eastern emerald elysia</name>
    <name type="synonym">Sea slug</name>
    <dbReference type="NCBI Taxonomy" id="188477"/>
    <lineage>
        <taxon>Eukaryota</taxon>
        <taxon>Metazoa</taxon>
        <taxon>Spiralia</taxon>
        <taxon>Lophotrochozoa</taxon>
        <taxon>Mollusca</taxon>
        <taxon>Gastropoda</taxon>
        <taxon>Heterobranchia</taxon>
        <taxon>Euthyneura</taxon>
        <taxon>Panpulmonata</taxon>
        <taxon>Sacoglossa</taxon>
        <taxon>Placobranchoidea</taxon>
        <taxon>Plakobranchidae</taxon>
        <taxon>Elysia</taxon>
    </lineage>
</organism>
<accession>A0A3S0ZGE5</accession>
<proteinExistence type="predicted"/>
<evidence type="ECO:0000313" key="3">
    <source>
        <dbReference type="Proteomes" id="UP000271974"/>
    </source>
</evidence>
<evidence type="ECO:0000256" key="1">
    <source>
        <dbReference type="SAM" id="MobiDB-lite"/>
    </source>
</evidence>
<keyword evidence="3" id="KW-1185">Reference proteome</keyword>
<sequence>MEAFKNWSIVRWRTDRNTEILPRRQTLSKEAWSTDHHTCSVCGKGCAECVTICGSSVDSQSKINVKEVSTQTEFFEQSGTPDKYSQGSRIRVDLPDVVSSVKTPVSKSSGPPPPP</sequence>
<feature type="region of interest" description="Disordered" evidence="1">
    <location>
        <begin position="70"/>
        <end position="89"/>
    </location>
</feature>
<dbReference type="Proteomes" id="UP000271974">
    <property type="component" value="Unassembled WGS sequence"/>
</dbReference>
<feature type="region of interest" description="Disordered" evidence="1">
    <location>
        <begin position="95"/>
        <end position="115"/>
    </location>
</feature>
<evidence type="ECO:0000313" key="2">
    <source>
        <dbReference type="EMBL" id="RUS78307.1"/>
    </source>
</evidence>
<name>A0A3S0ZGE5_ELYCH</name>
<protein>
    <submittedName>
        <fullName evidence="2">Uncharacterized protein</fullName>
    </submittedName>
</protein>
<comment type="caution">
    <text evidence="2">The sequence shown here is derived from an EMBL/GenBank/DDBJ whole genome shotgun (WGS) entry which is preliminary data.</text>
</comment>
<feature type="compositionally biased region" description="Low complexity" evidence="1">
    <location>
        <begin position="95"/>
        <end position="109"/>
    </location>
</feature>
<feature type="compositionally biased region" description="Polar residues" evidence="1">
    <location>
        <begin position="70"/>
        <end position="88"/>
    </location>
</feature>
<reference evidence="2 3" key="1">
    <citation type="submission" date="2019-01" db="EMBL/GenBank/DDBJ databases">
        <title>A draft genome assembly of the solar-powered sea slug Elysia chlorotica.</title>
        <authorList>
            <person name="Cai H."/>
            <person name="Li Q."/>
            <person name="Fang X."/>
            <person name="Li J."/>
            <person name="Curtis N.E."/>
            <person name="Altenburger A."/>
            <person name="Shibata T."/>
            <person name="Feng M."/>
            <person name="Maeda T."/>
            <person name="Schwartz J.A."/>
            <person name="Shigenobu S."/>
            <person name="Lundholm N."/>
            <person name="Nishiyama T."/>
            <person name="Yang H."/>
            <person name="Hasebe M."/>
            <person name="Li S."/>
            <person name="Pierce S.K."/>
            <person name="Wang J."/>
        </authorList>
    </citation>
    <scope>NUCLEOTIDE SEQUENCE [LARGE SCALE GENOMIC DNA]</scope>
    <source>
        <strain evidence="2">EC2010</strain>
        <tissue evidence="2">Whole organism of an adult</tissue>
    </source>
</reference>
<dbReference type="AlphaFoldDB" id="A0A3S0ZGE5"/>